<keyword evidence="4" id="KW-1185">Reference proteome</keyword>
<dbReference type="STRING" id="5364.A0A5C3MYR4"/>
<dbReference type="InterPro" id="IPR049174">
    <property type="entry name" value="Beta-AFase-like"/>
</dbReference>
<sequence>MPLSLSNGHAVCVSLRNVHITSRFWIGRASAVREGALTAIYQQLKDTGRWDNLKLKWKEGDPQKPHRFWDSDIAKWLEAACYSLIDHPDPALAHLVEEAVDLIRGAQQEDGYLNSYYTVVEPGKRWTNIAWSHEMYCAGHLLEAALAHHEYTHSTRLLGPILSYIEHIKTVFGPDMQQKHGYPGHQCLELALIRAYETTQDSSLLSLASYFVEERGRKQPYDKNSETVERHYYDVEADARGEDAFVGPMRRRGDRFEYMQADKPIQEMANEGIRGHSVRAMYWLTAVAGVARLTGDSGLGDAVRRLWENTTEKRMYVTGGLGAVGEWEGFGPDYFFPNETGYLETCAAVGLVFFAHQMLLLDSFKPIYAEVMERALYNGVLVGMSLDGKGFFYDNPLATVEKDMQRSEWFEVACCPPNFSRLLGSLGKYIYTLTSSDTIYVHLYISSVMELKVSSGRSVKIRQDSDQWKGGSTFTLTGDARDLKRLKLGLRRPAGVHKWEIKVSGVDHSNYSINAAATLLYLAYNTVDASATTLSVTVAYDYTPRILRPHPLDSENHGCIAFAKGPFIYCLESVDNSGIADLRSVRVEPKEDIEECLDVEAFKKWDLQVVTLRTKGSVIREEGVERDVELVLVPYFAWANRGRSDLRVWLPVHRGDGMVNSFASNT</sequence>
<proteinExistence type="predicted"/>
<dbReference type="InterPro" id="IPR012878">
    <property type="entry name" value="Beta-AFase-like_GH127_cat"/>
</dbReference>
<dbReference type="PANTHER" id="PTHR43465">
    <property type="entry name" value="DUF1680 DOMAIN PROTEIN (AFU_ORTHOLOGUE AFUA_1G08910)"/>
    <property type="match status" value="1"/>
</dbReference>
<dbReference type="OrthoDB" id="654211at2759"/>
<organism evidence="3 4">
    <name type="scientific">Heliocybe sulcata</name>
    <dbReference type="NCBI Taxonomy" id="5364"/>
    <lineage>
        <taxon>Eukaryota</taxon>
        <taxon>Fungi</taxon>
        <taxon>Dikarya</taxon>
        <taxon>Basidiomycota</taxon>
        <taxon>Agaricomycotina</taxon>
        <taxon>Agaricomycetes</taxon>
        <taxon>Gloeophyllales</taxon>
        <taxon>Gloeophyllaceae</taxon>
        <taxon>Heliocybe</taxon>
    </lineage>
</organism>
<dbReference type="Proteomes" id="UP000305948">
    <property type="component" value="Unassembled WGS sequence"/>
</dbReference>
<gene>
    <name evidence="3" type="ORF">OE88DRAFT_1663168</name>
</gene>
<dbReference type="InterPro" id="IPR049049">
    <property type="entry name" value="Beta-AFase-like_GH127_C"/>
</dbReference>
<feature type="domain" description="Non-reducing end beta-L-arabinofuranosidase-like GH127 C-terminal" evidence="2">
    <location>
        <begin position="544"/>
        <end position="651"/>
    </location>
</feature>
<evidence type="ECO:0000313" key="4">
    <source>
        <dbReference type="Proteomes" id="UP000305948"/>
    </source>
</evidence>
<dbReference type="GO" id="GO:0005975">
    <property type="term" value="P:carbohydrate metabolic process"/>
    <property type="evidence" value="ECO:0007669"/>
    <property type="project" value="InterPro"/>
</dbReference>
<dbReference type="PANTHER" id="PTHR43465:SF2">
    <property type="entry name" value="DUF1680 DOMAIN PROTEIN (AFU_ORTHOLOGUE AFUA_1G08910)"/>
    <property type="match status" value="1"/>
</dbReference>
<evidence type="ECO:0000313" key="3">
    <source>
        <dbReference type="EMBL" id="TFK48908.1"/>
    </source>
</evidence>
<protein>
    <submittedName>
        <fullName evidence="3">DUF1680-domain-containing protein</fullName>
    </submittedName>
</protein>
<feature type="domain" description="Non-reducing end beta-L-arabinofuranosidase-like GH127 catalytic" evidence="1">
    <location>
        <begin position="17"/>
        <end position="427"/>
    </location>
</feature>
<reference evidence="3 4" key="1">
    <citation type="journal article" date="2019" name="Nat. Ecol. Evol.">
        <title>Megaphylogeny resolves global patterns of mushroom evolution.</title>
        <authorList>
            <person name="Varga T."/>
            <person name="Krizsan K."/>
            <person name="Foldi C."/>
            <person name="Dima B."/>
            <person name="Sanchez-Garcia M."/>
            <person name="Sanchez-Ramirez S."/>
            <person name="Szollosi G.J."/>
            <person name="Szarkandi J.G."/>
            <person name="Papp V."/>
            <person name="Albert L."/>
            <person name="Andreopoulos W."/>
            <person name="Angelini C."/>
            <person name="Antonin V."/>
            <person name="Barry K.W."/>
            <person name="Bougher N.L."/>
            <person name="Buchanan P."/>
            <person name="Buyck B."/>
            <person name="Bense V."/>
            <person name="Catcheside P."/>
            <person name="Chovatia M."/>
            <person name="Cooper J."/>
            <person name="Damon W."/>
            <person name="Desjardin D."/>
            <person name="Finy P."/>
            <person name="Geml J."/>
            <person name="Haridas S."/>
            <person name="Hughes K."/>
            <person name="Justo A."/>
            <person name="Karasinski D."/>
            <person name="Kautmanova I."/>
            <person name="Kiss B."/>
            <person name="Kocsube S."/>
            <person name="Kotiranta H."/>
            <person name="LaButti K.M."/>
            <person name="Lechner B.E."/>
            <person name="Liimatainen K."/>
            <person name="Lipzen A."/>
            <person name="Lukacs Z."/>
            <person name="Mihaltcheva S."/>
            <person name="Morgado L.N."/>
            <person name="Niskanen T."/>
            <person name="Noordeloos M.E."/>
            <person name="Ohm R.A."/>
            <person name="Ortiz-Santana B."/>
            <person name="Ovrebo C."/>
            <person name="Racz N."/>
            <person name="Riley R."/>
            <person name="Savchenko A."/>
            <person name="Shiryaev A."/>
            <person name="Soop K."/>
            <person name="Spirin V."/>
            <person name="Szebenyi C."/>
            <person name="Tomsovsky M."/>
            <person name="Tulloss R.E."/>
            <person name="Uehling J."/>
            <person name="Grigoriev I.V."/>
            <person name="Vagvolgyi C."/>
            <person name="Papp T."/>
            <person name="Martin F.M."/>
            <person name="Miettinen O."/>
            <person name="Hibbett D.S."/>
            <person name="Nagy L.G."/>
        </authorList>
    </citation>
    <scope>NUCLEOTIDE SEQUENCE [LARGE SCALE GENOMIC DNA]</scope>
    <source>
        <strain evidence="3 4">OMC1185</strain>
    </source>
</reference>
<evidence type="ECO:0000259" key="1">
    <source>
        <dbReference type="Pfam" id="PF07944"/>
    </source>
</evidence>
<dbReference type="AlphaFoldDB" id="A0A5C3MYR4"/>
<dbReference type="Pfam" id="PF07944">
    <property type="entry name" value="Beta-AFase-like_GH127_cat"/>
    <property type="match status" value="1"/>
</dbReference>
<dbReference type="SUPFAM" id="SSF48208">
    <property type="entry name" value="Six-hairpin glycosidases"/>
    <property type="match status" value="1"/>
</dbReference>
<evidence type="ECO:0000259" key="2">
    <source>
        <dbReference type="Pfam" id="PF20737"/>
    </source>
</evidence>
<dbReference type="EMBL" id="ML213517">
    <property type="protein sequence ID" value="TFK48908.1"/>
    <property type="molecule type" value="Genomic_DNA"/>
</dbReference>
<accession>A0A5C3MYR4</accession>
<dbReference type="InterPro" id="IPR008928">
    <property type="entry name" value="6-hairpin_glycosidase_sf"/>
</dbReference>
<dbReference type="Pfam" id="PF20737">
    <property type="entry name" value="Glyco_hydro127C"/>
    <property type="match status" value="1"/>
</dbReference>
<name>A0A5C3MYR4_9AGAM</name>